<dbReference type="CDD" id="cd06261">
    <property type="entry name" value="TM_PBP2"/>
    <property type="match status" value="1"/>
</dbReference>
<dbReference type="InterPro" id="IPR000515">
    <property type="entry name" value="MetI-like"/>
</dbReference>
<keyword evidence="5 7" id="KW-1133">Transmembrane helix</keyword>
<keyword evidence="2 7" id="KW-0813">Transport</keyword>
<evidence type="ECO:0000256" key="3">
    <source>
        <dbReference type="ARBA" id="ARBA00022475"/>
    </source>
</evidence>
<keyword evidence="4 7" id="KW-0812">Transmembrane</keyword>
<feature type="transmembrane region" description="Helical" evidence="7">
    <location>
        <begin position="12"/>
        <end position="31"/>
    </location>
</feature>
<dbReference type="PROSITE" id="PS50928">
    <property type="entry name" value="ABC_TM1"/>
    <property type="match status" value="1"/>
</dbReference>
<dbReference type="EMBL" id="DVFT01000056">
    <property type="protein sequence ID" value="HIQ95721.1"/>
    <property type="molecule type" value="Genomic_DNA"/>
</dbReference>
<dbReference type="Proteomes" id="UP000886886">
    <property type="component" value="Unassembled WGS sequence"/>
</dbReference>
<evidence type="ECO:0000256" key="5">
    <source>
        <dbReference type="ARBA" id="ARBA00022989"/>
    </source>
</evidence>
<feature type="transmembrane region" description="Helical" evidence="7">
    <location>
        <begin position="240"/>
        <end position="261"/>
    </location>
</feature>
<dbReference type="PANTHER" id="PTHR43744">
    <property type="entry name" value="ABC TRANSPORTER PERMEASE PROTEIN MG189-RELATED-RELATED"/>
    <property type="match status" value="1"/>
</dbReference>
<comment type="caution">
    <text evidence="9">The sequence shown here is derived from an EMBL/GenBank/DDBJ whole genome shotgun (WGS) entry which is preliminary data.</text>
</comment>
<reference evidence="9" key="1">
    <citation type="submission" date="2020-10" db="EMBL/GenBank/DDBJ databases">
        <authorList>
            <person name="Gilroy R."/>
        </authorList>
    </citation>
    <scope>NUCLEOTIDE SEQUENCE</scope>
    <source>
        <strain evidence="9">ChiSjej3B21-11622</strain>
    </source>
</reference>
<evidence type="ECO:0000313" key="9">
    <source>
        <dbReference type="EMBL" id="HIQ95721.1"/>
    </source>
</evidence>
<evidence type="ECO:0000259" key="8">
    <source>
        <dbReference type="PROSITE" id="PS50928"/>
    </source>
</evidence>
<comment type="similarity">
    <text evidence="7">Belongs to the binding-protein-dependent transport system permease family.</text>
</comment>
<dbReference type="Pfam" id="PF00528">
    <property type="entry name" value="BPD_transp_1"/>
    <property type="match status" value="1"/>
</dbReference>
<evidence type="ECO:0000256" key="2">
    <source>
        <dbReference type="ARBA" id="ARBA00022448"/>
    </source>
</evidence>
<dbReference type="Gene3D" id="1.10.3720.10">
    <property type="entry name" value="MetI-like"/>
    <property type="match status" value="1"/>
</dbReference>
<comment type="subcellular location">
    <subcellularLocation>
        <location evidence="1 7">Cell membrane</location>
        <topology evidence="1 7">Multi-pass membrane protein</topology>
    </subcellularLocation>
</comment>
<dbReference type="SUPFAM" id="SSF161098">
    <property type="entry name" value="MetI-like"/>
    <property type="match status" value="1"/>
</dbReference>
<evidence type="ECO:0000256" key="4">
    <source>
        <dbReference type="ARBA" id="ARBA00022692"/>
    </source>
</evidence>
<feature type="domain" description="ABC transmembrane type-1" evidence="8">
    <location>
        <begin position="70"/>
        <end position="261"/>
    </location>
</feature>
<protein>
    <submittedName>
        <fullName evidence="9">Carbohydrate ABC transporter permease</fullName>
    </submittedName>
</protein>
<gene>
    <name evidence="9" type="ORF">IAB26_04080</name>
</gene>
<feature type="transmembrane region" description="Helical" evidence="7">
    <location>
        <begin position="138"/>
        <end position="157"/>
    </location>
</feature>
<dbReference type="InterPro" id="IPR035906">
    <property type="entry name" value="MetI-like_sf"/>
</dbReference>
<dbReference type="PANTHER" id="PTHR43744:SF12">
    <property type="entry name" value="ABC TRANSPORTER PERMEASE PROTEIN MG189-RELATED"/>
    <property type="match status" value="1"/>
</dbReference>
<evidence type="ECO:0000313" key="10">
    <source>
        <dbReference type="Proteomes" id="UP000886886"/>
    </source>
</evidence>
<dbReference type="GO" id="GO:0055085">
    <property type="term" value="P:transmembrane transport"/>
    <property type="evidence" value="ECO:0007669"/>
    <property type="project" value="InterPro"/>
</dbReference>
<dbReference type="GO" id="GO:0005886">
    <property type="term" value="C:plasma membrane"/>
    <property type="evidence" value="ECO:0007669"/>
    <property type="project" value="UniProtKB-SubCell"/>
</dbReference>
<evidence type="ECO:0000256" key="6">
    <source>
        <dbReference type="ARBA" id="ARBA00023136"/>
    </source>
</evidence>
<sequence>MKKKKTWRKVGFYICFILLLCVFLYPFYLVVLNSLKTNKEVILDALALPQGLNFEGYTKAFERMNYFQSFANSLIVTVGSIVLIVLISAMCAHLFARKNWKINKIIFMIMVASMIIPFQTIMIPVVKNFSALNLTDNLFAVMVFYMGAHVSMAVFMYHGFIKNIPFELEEAATIDGCGQMGILFKVVFPMLKPITSTIVIMDVLAIWNDFLLPYILLYKDSLKTLPLMTFSFVGQYSTDYSLVTSALVLTMIPVIILYLLLQKQIIEGVSQGAIK</sequence>
<dbReference type="AlphaFoldDB" id="A0A9D1CZR8"/>
<keyword evidence="3" id="KW-1003">Cell membrane</keyword>
<feature type="transmembrane region" description="Helical" evidence="7">
    <location>
        <begin position="74"/>
        <end position="96"/>
    </location>
</feature>
<accession>A0A9D1CZR8</accession>
<evidence type="ECO:0000256" key="1">
    <source>
        <dbReference type="ARBA" id="ARBA00004651"/>
    </source>
</evidence>
<keyword evidence="6 7" id="KW-0472">Membrane</keyword>
<reference evidence="9" key="2">
    <citation type="journal article" date="2021" name="PeerJ">
        <title>Extensive microbial diversity within the chicken gut microbiome revealed by metagenomics and culture.</title>
        <authorList>
            <person name="Gilroy R."/>
            <person name="Ravi A."/>
            <person name="Getino M."/>
            <person name="Pursley I."/>
            <person name="Horton D.L."/>
            <person name="Alikhan N.F."/>
            <person name="Baker D."/>
            <person name="Gharbi K."/>
            <person name="Hall N."/>
            <person name="Watson M."/>
            <person name="Adriaenssens E.M."/>
            <person name="Foster-Nyarko E."/>
            <person name="Jarju S."/>
            <person name="Secka A."/>
            <person name="Antonio M."/>
            <person name="Oren A."/>
            <person name="Chaudhuri R.R."/>
            <person name="La Ragione R."/>
            <person name="Hildebrand F."/>
            <person name="Pallen M.J."/>
        </authorList>
    </citation>
    <scope>NUCLEOTIDE SEQUENCE</scope>
    <source>
        <strain evidence="9">ChiSjej3B21-11622</strain>
    </source>
</reference>
<feature type="transmembrane region" description="Helical" evidence="7">
    <location>
        <begin position="105"/>
        <end position="126"/>
    </location>
</feature>
<proteinExistence type="inferred from homology"/>
<name>A0A9D1CZR8_9FIRM</name>
<evidence type="ECO:0000256" key="7">
    <source>
        <dbReference type="RuleBase" id="RU363032"/>
    </source>
</evidence>
<organism evidence="9 10">
    <name type="scientific">Candidatus Limivivens merdigallinarum</name>
    <dbReference type="NCBI Taxonomy" id="2840859"/>
    <lineage>
        <taxon>Bacteria</taxon>
        <taxon>Bacillati</taxon>
        <taxon>Bacillota</taxon>
        <taxon>Clostridia</taxon>
        <taxon>Lachnospirales</taxon>
        <taxon>Lachnospiraceae</taxon>
        <taxon>Lachnospiraceae incertae sedis</taxon>
        <taxon>Candidatus Limivivens</taxon>
    </lineage>
</organism>